<dbReference type="RefSeq" id="WP_036827695.1">
    <property type="nucleotide sequence ID" value="NZ_JGVO01000885.1"/>
</dbReference>
<evidence type="ECO:0000313" key="4">
    <source>
        <dbReference type="Proteomes" id="UP000241771"/>
    </source>
</evidence>
<dbReference type="InterPro" id="IPR036061">
    <property type="entry name" value="CheW-like_dom_sf"/>
</dbReference>
<sequence length="398" mass="43660">MSDNARLSSEQALDDYFLDLLAEPELFGSAEEPPEQEASQAEVAGEPTADELICASGEAIGAEDNSEEAGHQDLPRPDHQEVSSPAGPIAPQEQAQPFDFDSLNGEGDHPEPALAPKSVLDIKPASEAQPASDAKPALTWYEPEPTSKEHLEDVQRLLSQMNSLLPGAQAQEQAEEPTETLSDEWQQVMAHEAESQPSEELELGDDGTGTSADSADEEAQLQASALETQAGDDEPPEQWHQQHQLGNEFQALFFEVNGVTFAVPLTELGGIHQLGEVNHLLGRPPWYLGLMTNRDHQLDVVDTARWVMPEKLADDEHREEYRYLVMLGESKWGLACNTLQGTENLTEHSVRWREKAGKRPWLAGMVKEKMCALIHVSELISMLNAGLDVKAVNIKAAN</sequence>
<dbReference type="Proteomes" id="UP000241771">
    <property type="component" value="Unassembled WGS sequence"/>
</dbReference>
<feature type="region of interest" description="Disordered" evidence="1">
    <location>
        <begin position="24"/>
        <end position="156"/>
    </location>
</feature>
<evidence type="ECO:0000256" key="1">
    <source>
        <dbReference type="SAM" id="MobiDB-lite"/>
    </source>
</evidence>
<dbReference type="InterPro" id="IPR002545">
    <property type="entry name" value="CheW-lke_dom"/>
</dbReference>
<comment type="caution">
    <text evidence="3">The sequence shown here is derived from an EMBL/GenBank/DDBJ whole genome shotgun (WGS) entry which is preliminary data.</text>
</comment>
<evidence type="ECO:0000259" key="2">
    <source>
        <dbReference type="PROSITE" id="PS50851"/>
    </source>
</evidence>
<dbReference type="SUPFAM" id="SSF50341">
    <property type="entry name" value="CheW-like"/>
    <property type="match status" value="1"/>
</dbReference>
<dbReference type="PIRSF" id="PIRSF020479">
    <property type="entry name" value="UCP020479_CheW"/>
    <property type="match status" value="1"/>
</dbReference>
<dbReference type="SMART" id="SM00260">
    <property type="entry name" value="CheW"/>
    <property type="match status" value="1"/>
</dbReference>
<dbReference type="EMBL" id="PYMA01000006">
    <property type="protein sequence ID" value="PSW19523.1"/>
    <property type="molecule type" value="Genomic_DNA"/>
</dbReference>
<name>A0A2T3NTB5_9GAMM</name>
<dbReference type="InterPro" id="IPR014506">
    <property type="entry name" value="UCP020479_CheW"/>
</dbReference>
<evidence type="ECO:0000313" key="3">
    <source>
        <dbReference type="EMBL" id="PSW19523.1"/>
    </source>
</evidence>
<dbReference type="GO" id="GO:0006935">
    <property type="term" value="P:chemotaxis"/>
    <property type="evidence" value="ECO:0007669"/>
    <property type="project" value="InterPro"/>
</dbReference>
<feature type="domain" description="CheW-like" evidence="2">
    <location>
        <begin position="248"/>
        <end position="385"/>
    </location>
</feature>
<feature type="compositionally biased region" description="Basic and acidic residues" evidence="1">
    <location>
        <begin position="145"/>
        <end position="155"/>
    </location>
</feature>
<feature type="compositionally biased region" description="Basic and acidic residues" evidence="1">
    <location>
        <begin position="68"/>
        <end position="81"/>
    </location>
</feature>
<proteinExistence type="predicted"/>
<dbReference type="AlphaFoldDB" id="A0A2T3NTB5"/>
<dbReference type="PROSITE" id="PS50851">
    <property type="entry name" value="CHEW"/>
    <property type="match status" value="1"/>
</dbReference>
<organism evidence="3 4">
    <name type="scientific">Photobacterium sanctipauli</name>
    <dbReference type="NCBI Taxonomy" id="1342794"/>
    <lineage>
        <taxon>Bacteria</taxon>
        <taxon>Pseudomonadati</taxon>
        <taxon>Pseudomonadota</taxon>
        <taxon>Gammaproteobacteria</taxon>
        <taxon>Vibrionales</taxon>
        <taxon>Vibrionaceae</taxon>
        <taxon>Photobacterium</taxon>
    </lineage>
</organism>
<dbReference type="Pfam" id="PF01584">
    <property type="entry name" value="CheW"/>
    <property type="match status" value="1"/>
</dbReference>
<keyword evidence="4" id="KW-1185">Reference proteome</keyword>
<gene>
    <name evidence="3" type="ORF">C9I98_11440</name>
</gene>
<dbReference type="GO" id="GO:0007165">
    <property type="term" value="P:signal transduction"/>
    <property type="evidence" value="ECO:0007669"/>
    <property type="project" value="InterPro"/>
</dbReference>
<feature type="region of interest" description="Disordered" evidence="1">
    <location>
        <begin position="189"/>
        <end position="222"/>
    </location>
</feature>
<reference evidence="3 4" key="1">
    <citation type="submission" date="2018-01" db="EMBL/GenBank/DDBJ databases">
        <title>Whole genome sequencing of Histamine producing bacteria.</title>
        <authorList>
            <person name="Butler K."/>
        </authorList>
    </citation>
    <scope>NUCLEOTIDE SEQUENCE [LARGE SCALE GENOMIC DNA]</scope>
    <source>
        <strain evidence="3 4">DSM 100436</strain>
    </source>
</reference>
<protein>
    <recommendedName>
        <fullName evidence="2">CheW-like domain-containing protein</fullName>
    </recommendedName>
</protein>
<accession>A0A2T3NTB5</accession>
<dbReference type="OrthoDB" id="5565759at2"/>